<evidence type="ECO:0008006" key="5">
    <source>
        <dbReference type="Google" id="ProtNLM"/>
    </source>
</evidence>
<reference evidence="4" key="1">
    <citation type="submission" date="2019-04" db="EMBL/GenBank/DDBJ databases">
        <title>Friends and foes A comparative genomics studyof 23 Aspergillus species from section Flavi.</title>
        <authorList>
            <consortium name="DOE Joint Genome Institute"/>
            <person name="Kjaerbolling I."/>
            <person name="Vesth T."/>
            <person name="Frisvad J.C."/>
            <person name="Nybo J.L."/>
            <person name="Theobald S."/>
            <person name="Kildgaard S."/>
            <person name="Isbrandt T."/>
            <person name="Kuo A."/>
            <person name="Sato A."/>
            <person name="Lyhne E.K."/>
            <person name="Kogle M.E."/>
            <person name="Wiebenga A."/>
            <person name="Kun R.S."/>
            <person name="Lubbers R.J."/>
            <person name="Makela M.R."/>
            <person name="Barry K."/>
            <person name="Chovatia M."/>
            <person name="Clum A."/>
            <person name="Daum C."/>
            <person name="Haridas S."/>
            <person name="He G."/>
            <person name="LaButti K."/>
            <person name="Lipzen A."/>
            <person name="Mondo S."/>
            <person name="Riley R."/>
            <person name="Salamov A."/>
            <person name="Simmons B.A."/>
            <person name="Magnuson J.K."/>
            <person name="Henrissat B."/>
            <person name="Mortensen U.H."/>
            <person name="Larsen T.O."/>
            <person name="Devries R.P."/>
            <person name="Grigoriev I.V."/>
            <person name="Machida M."/>
            <person name="Baker S.E."/>
            <person name="Andersen M.R."/>
        </authorList>
    </citation>
    <scope>NUCLEOTIDE SEQUENCE [LARGE SCALE GENOMIC DNA]</scope>
    <source>
        <strain evidence="4">IBT 14317</strain>
    </source>
</reference>
<dbReference type="PANTHER" id="PTHR45348:SF2">
    <property type="entry name" value="ZINC-TYPE ALCOHOL DEHYDROGENASE-LIKE PROTEIN C2E1P3.01"/>
    <property type="match status" value="1"/>
</dbReference>
<name>A0A5N7BW62_PETAA</name>
<dbReference type="PANTHER" id="PTHR45348">
    <property type="entry name" value="HYPOTHETICAL OXIDOREDUCTASE (EUROFUNG)"/>
    <property type="match status" value="1"/>
</dbReference>
<dbReference type="Proteomes" id="UP000326877">
    <property type="component" value="Unassembled WGS sequence"/>
</dbReference>
<evidence type="ECO:0000256" key="2">
    <source>
        <dbReference type="ARBA" id="ARBA00022857"/>
    </source>
</evidence>
<keyword evidence="1" id="KW-0547">Nucleotide-binding</keyword>
<protein>
    <recommendedName>
        <fullName evidence="5">Alcohol dehydrogenase-like C-terminal domain-containing protein</fullName>
    </recommendedName>
</protein>
<dbReference type="GO" id="GO:0000166">
    <property type="term" value="F:nucleotide binding"/>
    <property type="evidence" value="ECO:0007669"/>
    <property type="project" value="UniProtKB-KW"/>
</dbReference>
<dbReference type="InterPro" id="IPR047122">
    <property type="entry name" value="Trans-enoyl_RdTase-like"/>
</dbReference>
<dbReference type="InterPro" id="IPR036291">
    <property type="entry name" value="NAD(P)-bd_dom_sf"/>
</dbReference>
<evidence type="ECO:0000256" key="3">
    <source>
        <dbReference type="ARBA" id="ARBA00023002"/>
    </source>
</evidence>
<dbReference type="OrthoDB" id="48317at2759"/>
<keyword evidence="3" id="KW-0560">Oxidoreductase</keyword>
<evidence type="ECO:0000256" key="1">
    <source>
        <dbReference type="ARBA" id="ARBA00022741"/>
    </source>
</evidence>
<dbReference type="Gene3D" id="3.40.50.720">
    <property type="entry name" value="NAD(P)-binding Rossmann-like Domain"/>
    <property type="match status" value="1"/>
</dbReference>
<dbReference type="Gene3D" id="3.90.180.10">
    <property type="entry name" value="Medium-chain alcohol dehydrogenases, catalytic domain"/>
    <property type="match status" value="1"/>
</dbReference>
<dbReference type="AlphaFoldDB" id="A0A5N7BW62"/>
<sequence length="212" mass="22505">MATKRNQDNAFQNYTILQVNMASKLPDHISYQNAAVIPLGFSAAASGLFQDTFLKLQLPTKPSNQHTGKTLLVCGGASSNAIQLDVAARYEVIATASAKNFDYVKKLGSSQVFVYHSPTVGEDLIQVLRGKTLAGAMDCIGFSATPICMDVVHKSEGNKSVITVKGGFPTPPVGVSVKNVFGTTIKDKFVGKAVHVDFLPLTLAVGSFVPSL</sequence>
<dbReference type="EMBL" id="ML735319">
    <property type="protein sequence ID" value="KAE8386066.1"/>
    <property type="molecule type" value="Genomic_DNA"/>
</dbReference>
<evidence type="ECO:0000313" key="4">
    <source>
        <dbReference type="EMBL" id="KAE8386066.1"/>
    </source>
</evidence>
<gene>
    <name evidence="4" type="ORF">BDV23DRAFT_163847</name>
</gene>
<dbReference type="SUPFAM" id="SSF51735">
    <property type="entry name" value="NAD(P)-binding Rossmann-fold domains"/>
    <property type="match status" value="1"/>
</dbReference>
<keyword evidence="2" id="KW-0521">NADP</keyword>
<dbReference type="GO" id="GO:0016651">
    <property type="term" value="F:oxidoreductase activity, acting on NAD(P)H"/>
    <property type="evidence" value="ECO:0007669"/>
    <property type="project" value="InterPro"/>
</dbReference>
<proteinExistence type="predicted"/>
<organism evidence="4">
    <name type="scientific">Petromyces alliaceus</name>
    <name type="common">Aspergillus alliaceus</name>
    <dbReference type="NCBI Taxonomy" id="209559"/>
    <lineage>
        <taxon>Eukaryota</taxon>
        <taxon>Fungi</taxon>
        <taxon>Dikarya</taxon>
        <taxon>Ascomycota</taxon>
        <taxon>Pezizomycotina</taxon>
        <taxon>Eurotiomycetes</taxon>
        <taxon>Eurotiomycetidae</taxon>
        <taxon>Eurotiales</taxon>
        <taxon>Aspergillaceae</taxon>
        <taxon>Aspergillus</taxon>
        <taxon>Aspergillus subgen. Circumdati</taxon>
    </lineage>
</organism>
<accession>A0A5N7BW62</accession>